<comment type="subcellular location">
    <subcellularLocation>
        <location evidence="1">Nucleus</location>
    </subcellularLocation>
</comment>
<evidence type="ECO:0000313" key="9">
    <source>
        <dbReference type="EnsemblPlants" id="PAC:32953153.CDS.1"/>
    </source>
</evidence>
<dbReference type="PROSITE" id="PS51032">
    <property type="entry name" value="AP2_ERF"/>
    <property type="match status" value="1"/>
</dbReference>
<gene>
    <name evidence="9" type="primary">LOC112282168</name>
    <name evidence="8" type="ORF">PHYPA_008012</name>
</gene>
<dbReference type="RefSeq" id="XP_024375267.1">
    <property type="nucleotide sequence ID" value="XM_024519499.2"/>
</dbReference>
<name>A0A2K1KKP0_PHYPA</name>
<dbReference type="Gene3D" id="3.30.730.10">
    <property type="entry name" value="AP2/ERF domain"/>
    <property type="match status" value="1"/>
</dbReference>
<dbReference type="PRINTS" id="PR00367">
    <property type="entry name" value="ETHRSPELEMNT"/>
</dbReference>
<dbReference type="PANTHER" id="PTHR31677">
    <property type="entry name" value="AP2 DOMAIN CLASS TRANSCRIPTION FACTOR"/>
    <property type="match status" value="1"/>
</dbReference>
<feature type="compositionally biased region" description="Polar residues" evidence="6">
    <location>
        <begin position="428"/>
        <end position="438"/>
    </location>
</feature>
<dbReference type="Pfam" id="PF00847">
    <property type="entry name" value="AP2"/>
    <property type="match status" value="1"/>
</dbReference>
<dbReference type="FunFam" id="3.30.730.10:FF:000001">
    <property type="entry name" value="Ethylene-responsive transcription factor 2"/>
    <property type="match status" value="1"/>
</dbReference>
<dbReference type="EnsemblPlants" id="Pp3c5_22030V3.2">
    <property type="protein sequence ID" value="PAC:32953154.CDS.1"/>
    <property type="gene ID" value="Pp3c5_22030"/>
</dbReference>
<evidence type="ECO:0000313" key="8">
    <source>
        <dbReference type="EMBL" id="PNR54335.1"/>
    </source>
</evidence>
<evidence type="ECO:0000256" key="5">
    <source>
        <dbReference type="ARBA" id="ARBA00023242"/>
    </source>
</evidence>
<dbReference type="KEGG" id="ppp:112282168"/>
<feature type="region of interest" description="Disordered" evidence="6">
    <location>
        <begin position="452"/>
        <end position="492"/>
    </location>
</feature>
<reference evidence="8 10" key="1">
    <citation type="journal article" date="2008" name="Science">
        <title>The Physcomitrella genome reveals evolutionary insights into the conquest of land by plants.</title>
        <authorList>
            <person name="Rensing S."/>
            <person name="Lang D."/>
            <person name="Zimmer A."/>
            <person name="Terry A."/>
            <person name="Salamov A."/>
            <person name="Shapiro H."/>
            <person name="Nishiyama T."/>
            <person name="Perroud P.-F."/>
            <person name="Lindquist E."/>
            <person name="Kamisugi Y."/>
            <person name="Tanahashi T."/>
            <person name="Sakakibara K."/>
            <person name="Fujita T."/>
            <person name="Oishi K."/>
            <person name="Shin-I T."/>
            <person name="Kuroki Y."/>
            <person name="Toyoda A."/>
            <person name="Suzuki Y."/>
            <person name="Hashimoto A."/>
            <person name="Yamaguchi K."/>
            <person name="Sugano A."/>
            <person name="Kohara Y."/>
            <person name="Fujiyama A."/>
            <person name="Anterola A."/>
            <person name="Aoki S."/>
            <person name="Ashton N."/>
            <person name="Barbazuk W.B."/>
            <person name="Barker E."/>
            <person name="Bennetzen J."/>
            <person name="Bezanilla M."/>
            <person name="Blankenship R."/>
            <person name="Cho S.H."/>
            <person name="Dutcher S."/>
            <person name="Estelle M."/>
            <person name="Fawcett J.A."/>
            <person name="Gundlach H."/>
            <person name="Hanada K."/>
            <person name="Heyl A."/>
            <person name="Hicks K.A."/>
            <person name="Hugh J."/>
            <person name="Lohr M."/>
            <person name="Mayer K."/>
            <person name="Melkozernov A."/>
            <person name="Murata T."/>
            <person name="Nelson D."/>
            <person name="Pils B."/>
            <person name="Prigge M."/>
            <person name="Reiss B."/>
            <person name="Renner T."/>
            <person name="Rombauts S."/>
            <person name="Rushton P."/>
            <person name="Sanderfoot A."/>
            <person name="Schween G."/>
            <person name="Shiu S.-H."/>
            <person name="Stueber K."/>
            <person name="Theodoulou F.L."/>
            <person name="Tu H."/>
            <person name="Van de Peer Y."/>
            <person name="Verrier P.J."/>
            <person name="Waters E."/>
            <person name="Wood A."/>
            <person name="Yang L."/>
            <person name="Cove D."/>
            <person name="Cuming A."/>
            <person name="Hasebe M."/>
            <person name="Lucas S."/>
            <person name="Mishler D.B."/>
            <person name="Reski R."/>
            <person name="Grigoriev I."/>
            <person name="Quatrano R.S."/>
            <person name="Boore J.L."/>
        </authorList>
    </citation>
    <scope>NUCLEOTIDE SEQUENCE [LARGE SCALE GENOMIC DNA]</scope>
    <source>
        <strain evidence="9 10">cv. Gransden 2004</strain>
    </source>
</reference>
<dbReference type="Proteomes" id="UP000006727">
    <property type="component" value="Chromosome 5"/>
</dbReference>
<keyword evidence="3" id="KW-0238">DNA-binding</keyword>
<sequence>MEVHALLVGSAAAHAKRKWNSGLLPSPVKKEKIDHLGLFDAQPNGVEGACMHCLAPTSHNLCDVCIISTLPYENQGQLDPSPFHLNLKHTNVAAQDMRFHRPASDVRTHPAQNSSSLSTGILSRHPAQFSNPDPIQNDFSHMKQSANMPVQSDVGNPVHQSSRTVRISSSEAMEDNVVASHDYGIGAVVGQHNLFGNPEPLRQLSGFPSQEMTTKFPVLPNPRQQQPLSVNSSFSVGSVSAGAAHTDFFLDSSMTSGHDMPNIPQATPYSVQIHRIHPTVQVVSPESEHASLGSRRLEGTAFHTLQHPQFYATTKTDGERYAEMERQCLSNNIADKVMINQHSPRPVTKSAYRGVRKRPWGRWSAEIRDRIGKCRHWLGTFDTAEDAARAYDAAARRLRGAKARTNFELPSSCSSPPSDSPTLPPGENSPTSNSSLSLKQASYLSRSIADHSGQLRRTPNEESNSHAQAAEAQSTQECCRQQPISPSKTAAVDQAPNGTLKLDLTLGNCSSRSCSSSDRIQQSPCNSSETGIYLPTRHFPTPRFATLGSHRIALNAWHSCATHAHK</sequence>
<dbReference type="Gramene" id="Pp3c5_22030V3.1">
    <property type="protein sequence ID" value="PAC:32953153.CDS.1"/>
    <property type="gene ID" value="Pp3c5_22030"/>
</dbReference>
<feature type="compositionally biased region" description="Polar residues" evidence="6">
    <location>
        <begin position="465"/>
        <end position="488"/>
    </location>
</feature>
<keyword evidence="5" id="KW-0539">Nucleus</keyword>
<reference evidence="9" key="3">
    <citation type="submission" date="2020-12" db="UniProtKB">
        <authorList>
            <consortium name="EnsemblPlants"/>
        </authorList>
    </citation>
    <scope>IDENTIFICATION</scope>
</reference>
<keyword evidence="4" id="KW-0804">Transcription</keyword>
<evidence type="ECO:0000313" key="10">
    <source>
        <dbReference type="Proteomes" id="UP000006727"/>
    </source>
</evidence>
<dbReference type="SMART" id="SM00380">
    <property type="entry name" value="AP2"/>
    <property type="match status" value="1"/>
</dbReference>
<dbReference type="EMBL" id="ABEU02000005">
    <property type="protein sequence ID" value="PNR54335.1"/>
    <property type="molecule type" value="Genomic_DNA"/>
</dbReference>
<dbReference type="PANTHER" id="PTHR31677:SF75">
    <property type="entry name" value="ETHYLENE-RESPONSIVE TRANSCRIPTION FACTOR ERF084"/>
    <property type="match status" value="1"/>
</dbReference>
<dbReference type="Gramene" id="Pp3c5_22030V3.3">
    <property type="protein sequence ID" value="PAC:32953155.CDS.1"/>
    <property type="gene ID" value="Pp3c5_22030"/>
</dbReference>
<dbReference type="InterPro" id="IPR016177">
    <property type="entry name" value="DNA-bd_dom_sf"/>
</dbReference>
<dbReference type="Gramene" id="Pp3c5_22030V3.2">
    <property type="protein sequence ID" value="PAC:32953154.CDS.1"/>
    <property type="gene ID" value="Pp3c5_22030"/>
</dbReference>
<accession>A0A2K1KKP0</accession>
<keyword evidence="10" id="KW-1185">Reference proteome</keyword>
<dbReference type="GO" id="GO:0003700">
    <property type="term" value="F:DNA-binding transcription factor activity"/>
    <property type="evidence" value="ECO:0007669"/>
    <property type="project" value="InterPro"/>
</dbReference>
<dbReference type="EnsemblPlants" id="Pp3c5_22030V3.1">
    <property type="protein sequence ID" value="PAC:32953153.CDS.1"/>
    <property type="gene ID" value="Pp3c5_22030"/>
</dbReference>
<evidence type="ECO:0000256" key="1">
    <source>
        <dbReference type="ARBA" id="ARBA00004123"/>
    </source>
</evidence>
<dbReference type="SUPFAM" id="SSF54171">
    <property type="entry name" value="DNA-binding domain"/>
    <property type="match status" value="1"/>
</dbReference>
<keyword evidence="2" id="KW-0805">Transcription regulation</keyword>
<feature type="region of interest" description="Disordered" evidence="6">
    <location>
        <begin position="406"/>
        <end position="438"/>
    </location>
</feature>
<evidence type="ECO:0000256" key="6">
    <source>
        <dbReference type="SAM" id="MobiDB-lite"/>
    </source>
</evidence>
<protein>
    <recommendedName>
        <fullName evidence="7">AP2/ERF domain-containing protein</fullName>
    </recommendedName>
</protein>
<dbReference type="GO" id="GO:0003677">
    <property type="term" value="F:DNA binding"/>
    <property type="evidence" value="ECO:0007669"/>
    <property type="project" value="UniProtKB-KW"/>
</dbReference>
<dbReference type="GeneID" id="112282168"/>
<organism evidence="8">
    <name type="scientific">Physcomitrium patens</name>
    <name type="common">Spreading-leaved earth moss</name>
    <name type="synonym">Physcomitrella patens</name>
    <dbReference type="NCBI Taxonomy" id="3218"/>
    <lineage>
        <taxon>Eukaryota</taxon>
        <taxon>Viridiplantae</taxon>
        <taxon>Streptophyta</taxon>
        <taxon>Embryophyta</taxon>
        <taxon>Bryophyta</taxon>
        <taxon>Bryophytina</taxon>
        <taxon>Bryopsida</taxon>
        <taxon>Funariidae</taxon>
        <taxon>Funariales</taxon>
        <taxon>Funariaceae</taxon>
        <taxon>Physcomitrium</taxon>
    </lineage>
</organism>
<dbReference type="PaxDb" id="3218-PP1S23_8V6.1"/>
<feature type="domain" description="AP2/ERF" evidence="7">
    <location>
        <begin position="351"/>
        <end position="408"/>
    </location>
</feature>
<dbReference type="InterPro" id="IPR001471">
    <property type="entry name" value="AP2/ERF_dom"/>
</dbReference>
<dbReference type="InterPro" id="IPR036955">
    <property type="entry name" value="AP2/ERF_dom_sf"/>
</dbReference>
<dbReference type="AlphaFoldDB" id="A0A2K1KKP0"/>
<dbReference type="EnsemblPlants" id="Pp3c5_22030V3.3">
    <property type="protein sequence ID" value="PAC:32953155.CDS.1"/>
    <property type="gene ID" value="Pp3c5_22030"/>
</dbReference>
<reference evidence="8 10" key="2">
    <citation type="journal article" date="2018" name="Plant J.">
        <title>The Physcomitrella patens chromosome-scale assembly reveals moss genome structure and evolution.</title>
        <authorList>
            <person name="Lang D."/>
            <person name="Ullrich K.K."/>
            <person name="Murat F."/>
            <person name="Fuchs J."/>
            <person name="Jenkins J."/>
            <person name="Haas F.B."/>
            <person name="Piednoel M."/>
            <person name="Gundlach H."/>
            <person name="Van Bel M."/>
            <person name="Meyberg R."/>
            <person name="Vives C."/>
            <person name="Morata J."/>
            <person name="Symeonidi A."/>
            <person name="Hiss M."/>
            <person name="Muchero W."/>
            <person name="Kamisugi Y."/>
            <person name="Saleh O."/>
            <person name="Blanc G."/>
            <person name="Decker E.L."/>
            <person name="van Gessel N."/>
            <person name="Grimwood J."/>
            <person name="Hayes R.D."/>
            <person name="Graham S.W."/>
            <person name="Gunter L.E."/>
            <person name="McDaniel S.F."/>
            <person name="Hoernstein S.N.W."/>
            <person name="Larsson A."/>
            <person name="Li F.W."/>
            <person name="Perroud P.F."/>
            <person name="Phillips J."/>
            <person name="Ranjan P."/>
            <person name="Rokshar D.S."/>
            <person name="Rothfels C.J."/>
            <person name="Schneider L."/>
            <person name="Shu S."/>
            <person name="Stevenson D.W."/>
            <person name="Thummler F."/>
            <person name="Tillich M."/>
            <person name="Villarreal Aguilar J.C."/>
            <person name="Widiez T."/>
            <person name="Wong G.K."/>
            <person name="Wymore A."/>
            <person name="Zhang Y."/>
            <person name="Zimmer A.D."/>
            <person name="Quatrano R.S."/>
            <person name="Mayer K.F.X."/>
            <person name="Goodstein D."/>
            <person name="Casacuberta J.M."/>
            <person name="Vandepoele K."/>
            <person name="Reski R."/>
            <person name="Cuming A.C."/>
            <person name="Tuskan G.A."/>
            <person name="Maumus F."/>
            <person name="Salse J."/>
            <person name="Schmutz J."/>
            <person name="Rensing S.A."/>
        </authorList>
    </citation>
    <scope>NUCLEOTIDE SEQUENCE [LARGE SCALE GENOMIC DNA]</scope>
    <source>
        <strain evidence="9 10">cv. Gransden 2004</strain>
    </source>
</reference>
<dbReference type="CDD" id="cd00018">
    <property type="entry name" value="AP2"/>
    <property type="match status" value="1"/>
</dbReference>
<proteinExistence type="predicted"/>
<evidence type="ECO:0000256" key="2">
    <source>
        <dbReference type="ARBA" id="ARBA00023015"/>
    </source>
</evidence>
<evidence type="ECO:0000256" key="4">
    <source>
        <dbReference type="ARBA" id="ARBA00023163"/>
    </source>
</evidence>
<evidence type="ECO:0000256" key="3">
    <source>
        <dbReference type="ARBA" id="ARBA00023125"/>
    </source>
</evidence>
<dbReference type="GO" id="GO:0005634">
    <property type="term" value="C:nucleus"/>
    <property type="evidence" value="ECO:0007669"/>
    <property type="project" value="UniProtKB-SubCell"/>
</dbReference>
<evidence type="ECO:0000259" key="7">
    <source>
        <dbReference type="PROSITE" id="PS51032"/>
    </source>
</evidence>